<dbReference type="RefSeq" id="WP_332900545.1">
    <property type="nucleotide sequence ID" value="NZ_JBAGLP010000097.1"/>
</dbReference>
<evidence type="ECO:0000313" key="7">
    <source>
        <dbReference type="EMBL" id="MEG3613640.1"/>
    </source>
</evidence>
<dbReference type="Pfam" id="PF07690">
    <property type="entry name" value="MFS_1"/>
    <property type="match status" value="1"/>
</dbReference>
<dbReference type="PANTHER" id="PTHR23530">
    <property type="entry name" value="TRANSPORT PROTEIN-RELATED"/>
    <property type="match status" value="1"/>
</dbReference>
<dbReference type="InterPro" id="IPR020846">
    <property type="entry name" value="MFS_dom"/>
</dbReference>
<comment type="subcellular location">
    <subcellularLocation>
        <location evidence="1">Cell membrane</location>
        <topology evidence="1">Multi-pass membrane protein</topology>
    </subcellularLocation>
</comment>
<accession>A0ABU7Z310</accession>
<name>A0ABU7Z310_9MICO</name>
<feature type="transmembrane region" description="Helical" evidence="5">
    <location>
        <begin position="296"/>
        <end position="313"/>
    </location>
</feature>
<dbReference type="InterPro" id="IPR005829">
    <property type="entry name" value="Sugar_transporter_CS"/>
</dbReference>
<feature type="transmembrane region" description="Helical" evidence="5">
    <location>
        <begin position="23"/>
        <end position="41"/>
    </location>
</feature>
<feature type="transmembrane region" description="Helical" evidence="5">
    <location>
        <begin position="384"/>
        <end position="403"/>
    </location>
</feature>
<sequence length="421" mass="41572">MSVRTPATLDANGLRRRLVALSFLRWFPTGLTLPVTVLLLQQRGLDLAAVGLLVALHSAVTVVLELPTGGVADVVGRRPVLTVASALSVLAAVLLAVGTSLPVLSAAMVLLGAARALDSGPLQAWYVDHVQALDAGTDLRPALGRAASAESLGLGAGALLAGGVAAVALPVPFVVAAGVGVVHLVLVRRWVAEGARPARGSVRDVLRDVPVTVARGVTTAATRAPLRRVALVMGATGVALAGIELLAPGAVADATGGEQRAAAPYAVLVTLGFCASAGGSVLAARAARVARSGSRAAAVSTVLAALALGVVGLPTVGAAVTGFLAVYVLLGIAGPLLDDLTHRAVSSRERATALSVNSLVLQAGGAGAAAGLGVLVSATSRGTGFVTAGAVLAFGALALVGWPRAGRGHAAARGEKKVCQA</sequence>
<comment type="caution">
    <text evidence="7">The sequence shown here is derived from an EMBL/GenBank/DDBJ whole genome shotgun (WGS) entry which is preliminary data.</text>
</comment>
<proteinExistence type="predicted"/>
<evidence type="ECO:0000256" key="2">
    <source>
        <dbReference type="ARBA" id="ARBA00022692"/>
    </source>
</evidence>
<organism evidence="7 8">
    <name type="scientific">Isoptericola haloaureus</name>
    <dbReference type="NCBI Taxonomy" id="1542902"/>
    <lineage>
        <taxon>Bacteria</taxon>
        <taxon>Bacillati</taxon>
        <taxon>Actinomycetota</taxon>
        <taxon>Actinomycetes</taxon>
        <taxon>Micrococcales</taxon>
        <taxon>Promicromonosporaceae</taxon>
        <taxon>Isoptericola</taxon>
    </lineage>
</organism>
<dbReference type="PROSITE" id="PS00216">
    <property type="entry name" value="SUGAR_TRANSPORT_1"/>
    <property type="match status" value="1"/>
</dbReference>
<reference evidence="7" key="1">
    <citation type="journal article" date="2024" name="Antonie Van Leeuwenhoek">
        <title>Isoptericola haloaureus sp. nov., a dimorphic actinobacterium isolated from mangrove sediments of southeast India, implicating biosaline agricultural significance through nitrogen fixation and salt tolerance genes.</title>
        <authorList>
            <person name="Prathaban M."/>
            <person name="Prathiviraj R."/>
            <person name="Ravichandran M."/>
            <person name="Natarajan S.D."/>
            <person name="Sobanaa M."/>
            <person name="Hari Krishna Kumar S."/>
            <person name="Chandrasekar V."/>
            <person name="Selvin J."/>
        </authorList>
    </citation>
    <scope>NUCLEOTIDE SEQUENCE</scope>
    <source>
        <strain evidence="7">MP1014</strain>
    </source>
</reference>
<feature type="transmembrane region" description="Helical" evidence="5">
    <location>
        <begin position="319"/>
        <end position="337"/>
    </location>
</feature>
<dbReference type="PROSITE" id="PS50850">
    <property type="entry name" value="MFS"/>
    <property type="match status" value="1"/>
</dbReference>
<feature type="transmembrane region" description="Helical" evidence="5">
    <location>
        <begin position="358"/>
        <end position="378"/>
    </location>
</feature>
<feature type="transmembrane region" description="Helical" evidence="5">
    <location>
        <begin position="158"/>
        <end position="186"/>
    </location>
</feature>
<keyword evidence="8" id="KW-1185">Reference proteome</keyword>
<reference evidence="7" key="2">
    <citation type="submission" date="2024-02" db="EMBL/GenBank/DDBJ databases">
        <authorList>
            <person name="Prathaban M."/>
            <person name="Mythili R."/>
            <person name="Sharmila Devi N."/>
            <person name="Sobanaa M."/>
            <person name="Prathiviraj R."/>
            <person name="Selvin J."/>
        </authorList>
    </citation>
    <scope>NUCLEOTIDE SEQUENCE</scope>
    <source>
        <strain evidence="7">MP1014</strain>
    </source>
</reference>
<protein>
    <submittedName>
        <fullName evidence="7">MFS transporter</fullName>
    </submittedName>
</protein>
<dbReference type="SUPFAM" id="SSF103473">
    <property type="entry name" value="MFS general substrate transporter"/>
    <property type="match status" value="1"/>
</dbReference>
<keyword evidence="3 5" id="KW-1133">Transmembrane helix</keyword>
<feature type="transmembrane region" description="Helical" evidence="5">
    <location>
        <begin position="47"/>
        <end position="68"/>
    </location>
</feature>
<gene>
    <name evidence="7" type="ORF">V5O49_00725</name>
</gene>
<evidence type="ECO:0000256" key="5">
    <source>
        <dbReference type="SAM" id="Phobius"/>
    </source>
</evidence>
<feature type="transmembrane region" description="Helical" evidence="5">
    <location>
        <begin position="229"/>
        <end position="251"/>
    </location>
</feature>
<dbReference type="InterPro" id="IPR053160">
    <property type="entry name" value="MFS_DHA3_Transporter"/>
</dbReference>
<dbReference type="PANTHER" id="PTHR23530:SF1">
    <property type="entry name" value="PERMEASE, MAJOR FACILITATOR SUPERFAMILY-RELATED"/>
    <property type="match status" value="1"/>
</dbReference>
<evidence type="ECO:0000313" key="8">
    <source>
        <dbReference type="Proteomes" id="UP001310387"/>
    </source>
</evidence>
<dbReference type="Proteomes" id="UP001310387">
    <property type="component" value="Unassembled WGS sequence"/>
</dbReference>
<keyword evidence="2 5" id="KW-0812">Transmembrane</keyword>
<feature type="transmembrane region" description="Helical" evidence="5">
    <location>
        <begin position="80"/>
        <end position="113"/>
    </location>
</feature>
<dbReference type="EMBL" id="JBAGLP010000097">
    <property type="protein sequence ID" value="MEG3613640.1"/>
    <property type="molecule type" value="Genomic_DNA"/>
</dbReference>
<evidence type="ECO:0000259" key="6">
    <source>
        <dbReference type="PROSITE" id="PS50850"/>
    </source>
</evidence>
<dbReference type="InterPro" id="IPR036259">
    <property type="entry name" value="MFS_trans_sf"/>
</dbReference>
<dbReference type="CDD" id="cd06174">
    <property type="entry name" value="MFS"/>
    <property type="match status" value="1"/>
</dbReference>
<evidence type="ECO:0000256" key="1">
    <source>
        <dbReference type="ARBA" id="ARBA00004651"/>
    </source>
</evidence>
<dbReference type="InterPro" id="IPR011701">
    <property type="entry name" value="MFS"/>
</dbReference>
<feature type="transmembrane region" description="Helical" evidence="5">
    <location>
        <begin position="263"/>
        <end position="284"/>
    </location>
</feature>
<keyword evidence="4 5" id="KW-0472">Membrane</keyword>
<evidence type="ECO:0000256" key="4">
    <source>
        <dbReference type="ARBA" id="ARBA00023136"/>
    </source>
</evidence>
<evidence type="ECO:0000256" key="3">
    <source>
        <dbReference type="ARBA" id="ARBA00022989"/>
    </source>
</evidence>
<dbReference type="Gene3D" id="1.20.1250.20">
    <property type="entry name" value="MFS general substrate transporter like domains"/>
    <property type="match status" value="1"/>
</dbReference>
<feature type="domain" description="Major facilitator superfamily (MFS) profile" evidence="6">
    <location>
        <begin position="14"/>
        <end position="407"/>
    </location>
</feature>